<proteinExistence type="predicted"/>
<keyword evidence="1" id="KW-0472">Membrane</keyword>
<reference evidence="2 3" key="1">
    <citation type="submission" date="2018-02" db="EMBL/GenBank/DDBJ databases">
        <title>The genomes of Aspergillus section Nigri reveals drivers in fungal speciation.</title>
        <authorList>
            <consortium name="DOE Joint Genome Institute"/>
            <person name="Vesth T.C."/>
            <person name="Nybo J."/>
            <person name="Theobald S."/>
            <person name="Brandl J."/>
            <person name="Frisvad J.C."/>
            <person name="Nielsen K.F."/>
            <person name="Lyhne E.K."/>
            <person name="Kogle M.E."/>
            <person name="Kuo A."/>
            <person name="Riley R."/>
            <person name="Clum A."/>
            <person name="Nolan M."/>
            <person name="Lipzen A."/>
            <person name="Salamov A."/>
            <person name="Henrissat B."/>
            <person name="Wiebenga A."/>
            <person name="De vries R.P."/>
            <person name="Grigoriev I.V."/>
            <person name="Mortensen U.H."/>
            <person name="Andersen M.R."/>
            <person name="Baker S.E."/>
        </authorList>
    </citation>
    <scope>NUCLEOTIDE SEQUENCE [LARGE SCALE GENOMIC DNA]</scope>
    <source>
        <strain evidence="2 3">CBS 313.89</strain>
    </source>
</reference>
<dbReference type="AlphaFoldDB" id="A0A8G1RMA8"/>
<dbReference type="VEuPathDB" id="FungiDB:BO72DRAFT_173726"/>
<keyword evidence="1" id="KW-0812">Transmembrane</keyword>
<sequence length="99" mass="11255">MQPASKQATCGDNRQIKSGDEFLQPQSMIVYFLLAAEWWSDCFQARGGDALHPRRPGPRRRWPKQARNREMIRVCVVAVTAGCVGHMYVDMIEGCGWTK</sequence>
<evidence type="ECO:0000313" key="3">
    <source>
        <dbReference type="Proteomes" id="UP000249789"/>
    </source>
</evidence>
<evidence type="ECO:0000313" key="2">
    <source>
        <dbReference type="EMBL" id="RAK75283.1"/>
    </source>
</evidence>
<dbReference type="GeneID" id="63856740"/>
<name>A0A8G1RMA8_9EURO</name>
<organism evidence="2 3">
    <name type="scientific">Aspergillus fijiensis CBS 313.89</name>
    <dbReference type="NCBI Taxonomy" id="1448319"/>
    <lineage>
        <taxon>Eukaryota</taxon>
        <taxon>Fungi</taxon>
        <taxon>Dikarya</taxon>
        <taxon>Ascomycota</taxon>
        <taxon>Pezizomycotina</taxon>
        <taxon>Eurotiomycetes</taxon>
        <taxon>Eurotiomycetidae</taxon>
        <taxon>Eurotiales</taxon>
        <taxon>Aspergillaceae</taxon>
        <taxon>Aspergillus</taxon>
    </lineage>
</organism>
<accession>A0A8G1RMA8</accession>
<keyword evidence="1" id="KW-1133">Transmembrane helix</keyword>
<dbReference type="Proteomes" id="UP000249789">
    <property type="component" value="Unassembled WGS sequence"/>
</dbReference>
<evidence type="ECO:0000256" key="1">
    <source>
        <dbReference type="SAM" id="Phobius"/>
    </source>
</evidence>
<feature type="transmembrane region" description="Helical" evidence="1">
    <location>
        <begin position="71"/>
        <end position="89"/>
    </location>
</feature>
<dbReference type="RefSeq" id="XP_040799293.1">
    <property type="nucleotide sequence ID" value="XM_040939407.1"/>
</dbReference>
<gene>
    <name evidence="2" type="ORF">BO72DRAFT_173726</name>
</gene>
<keyword evidence="3" id="KW-1185">Reference proteome</keyword>
<dbReference type="EMBL" id="KZ824659">
    <property type="protein sequence ID" value="RAK75283.1"/>
    <property type="molecule type" value="Genomic_DNA"/>
</dbReference>
<protein>
    <submittedName>
        <fullName evidence="2">Uncharacterized protein</fullName>
    </submittedName>
</protein>